<organism evidence="2 3">
    <name type="scientific">Slackia isoflavoniconvertens</name>
    <dbReference type="NCBI Taxonomy" id="572010"/>
    <lineage>
        <taxon>Bacteria</taxon>
        <taxon>Bacillati</taxon>
        <taxon>Actinomycetota</taxon>
        <taxon>Coriobacteriia</taxon>
        <taxon>Eggerthellales</taxon>
        <taxon>Eggerthellaceae</taxon>
        <taxon>Slackia</taxon>
    </lineage>
</organism>
<evidence type="ECO:0000259" key="1">
    <source>
        <dbReference type="Pfam" id="PF02518"/>
    </source>
</evidence>
<protein>
    <recommendedName>
        <fullName evidence="1">Histidine kinase/HSP90-like ATPase domain-containing protein</fullName>
    </recommendedName>
</protein>
<reference evidence="2 3" key="1">
    <citation type="journal article" date="2018" name="Elife">
        <title>Discovery and characterization of a prevalent human gut bacterial enzyme sufficient for the inactivation of a family of plant toxins.</title>
        <authorList>
            <person name="Koppel N."/>
            <person name="Bisanz J.E."/>
            <person name="Pandelia M.E."/>
            <person name="Turnbaugh P.J."/>
            <person name="Balskus E.P."/>
        </authorList>
    </citation>
    <scope>NUCLEOTIDE SEQUENCE [LARGE SCALE GENOMIC DNA]</scope>
    <source>
        <strain evidence="2 3">OB21 GAM31</strain>
    </source>
</reference>
<evidence type="ECO:0000313" key="3">
    <source>
        <dbReference type="Proteomes" id="UP000253975"/>
    </source>
</evidence>
<dbReference type="AlphaFoldDB" id="A0A369L503"/>
<sequence length="520" mass="57917">MDTFENKQEHLKMETKIGINNQPSASELWDGIGGHFDSLGQIINEFLDNSISNFAANVQTSRNIIVGLRELADDRVKITVEDTGTGIKDLDAAFTLGNQTAGETPLNEHGFGLKHALASANPANDAWAIYTRTKEDFDNNVFKKISAPYDIEDFSGALCENEQWPGTYTGTGTIIEFTCTREMYKTLGRGIRGGASVFLTLADILCEDIGFVYSGVIANGIANITLHMIPKGNAAPLTRAVGAVTPDWSDWLGPGKGSESVDLGGGEVDIDYSFGRINSKPERAQFDNTTARKYYLRNMSSSGVEIRINGRALCYNLFKEIWGIEKHNSYNYLLVIVNLKSEDAGALPKTRTSKNGLREGDPRLEALYQWIRSNMSEPQKDVSLSDHETDLFEELKKNMIKFNPDPNKVVDTEMRVFKTTGNQKDRVRLDLYEKTSYGITVYEGKRESTTSKDVYQLRMYWDGLVFDGIKPDKGILVAESHPESVKELLQIVNAMKDANGNNYKLEASTWQDLGLDLSSR</sequence>
<evidence type="ECO:0000313" key="2">
    <source>
        <dbReference type="EMBL" id="RDB54973.1"/>
    </source>
</evidence>
<dbReference type="InterPro" id="IPR036890">
    <property type="entry name" value="HATPase_C_sf"/>
</dbReference>
<comment type="caution">
    <text evidence="2">The sequence shown here is derived from an EMBL/GenBank/DDBJ whole genome shotgun (WGS) entry which is preliminary data.</text>
</comment>
<dbReference type="InterPro" id="IPR003594">
    <property type="entry name" value="HATPase_dom"/>
</dbReference>
<dbReference type="EMBL" id="PPTO01000023">
    <property type="protein sequence ID" value="RDB54973.1"/>
    <property type="molecule type" value="Genomic_DNA"/>
</dbReference>
<dbReference type="SUPFAM" id="SSF55874">
    <property type="entry name" value="ATPase domain of HSP90 chaperone/DNA topoisomerase II/histidine kinase"/>
    <property type="match status" value="1"/>
</dbReference>
<accession>A0A369L503</accession>
<feature type="domain" description="Histidine kinase/HSP90-like ATPase" evidence="1">
    <location>
        <begin position="37"/>
        <end position="114"/>
    </location>
</feature>
<dbReference type="Gene3D" id="3.30.565.10">
    <property type="entry name" value="Histidine kinase-like ATPase, C-terminal domain"/>
    <property type="match status" value="1"/>
</dbReference>
<proteinExistence type="predicted"/>
<dbReference type="RefSeq" id="WP_114616354.1">
    <property type="nucleotide sequence ID" value="NZ_PPTO01000023.1"/>
</dbReference>
<name>A0A369L503_9ACTN</name>
<dbReference type="Proteomes" id="UP000253975">
    <property type="component" value="Unassembled WGS sequence"/>
</dbReference>
<gene>
    <name evidence="2" type="ORF">C1881_09885</name>
</gene>
<dbReference type="Pfam" id="PF02518">
    <property type="entry name" value="HATPase_c"/>
    <property type="match status" value="1"/>
</dbReference>